<gene>
    <name evidence="2" type="ORF">SAMEA104719789_00359</name>
</gene>
<name>A0A383TWU6_9FLAO</name>
<keyword evidence="1" id="KW-1133">Transmembrane helix</keyword>
<accession>A0A383TWU6</accession>
<dbReference type="EMBL" id="UNSC01000001">
    <property type="protein sequence ID" value="SZD71263.1"/>
    <property type="molecule type" value="Genomic_DNA"/>
</dbReference>
<dbReference type="AlphaFoldDB" id="A0A383TWU6"/>
<evidence type="ECO:0000313" key="3">
    <source>
        <dbReference type="Proteomes" id="UP000262142"/>
    </source>
</evidence>
<proteinExistence type="predicted"/>
<dbReference type="Proteomes" id="UP000262142">
    <property type="component" value="Unassembled WGS sequence"/>
</dbReference>
<protein>
    <submittedName>
        <fullName evidence="2">Uncharacterized protein</fullName>
    </submittedName>
</protein>
<keyword evidence="1" id="KW-0812">Transmembrane</keyword>
<sequence length="32" mass="3759">MTEFIIFAMVVAVFCAIVIYQLNVYKNINKDF</sequence>
<evidence type="ECO:0000313" key="2">
    <source>
        <dbReference type="EMBL" id="SZD71263.1"/>
    </source>
</evidence>
<feature type="transmembrane region" description="Helical" evidence="1">
    <location>
        <begin position="6"/>
        <end position="25"/>
    </location>
</feature>
<keyword evidence="3" id="KW-1185">Reference proteome</keyword>
<evidence type="ECO:0000256" key="1">
    <source>
        <dbReference type="SAM" id="Phobius"/>
    </source>
</evidence>
<keyword evidence="1" id="KW-0472">Membrane</keyword>
<reference evidence="2 3" key="1">
    <citation type="submission" date="2018-09" db="EMBL/GenBank/DDBJ databases">
        <authorList>
            <consortium name="Pathogen Informatics"/>
        </authorList>
    </citation>
    <scope>NUCLEOTIDE SEQUENCE [LARGE SCALE GENOMIC DNA]</scope>
    <source>
        <strain evidence="2 3">OH-22767</strain>
    </source>
</reference>
<organism evidence="2 3">
    <name type="scientific">Candidatus Ornithobacterium hominis</name>
    <dbReference type="NCBI Taxonomy" id="2497989"/>
    <lineage>
        <taxon>Bacteria</taxon>
        <taxon>Pseudomonadati</taxon>
        <taxon>Bacteroidota</taxon>
        <taxon>Flavobacteriia</taxon>
        <taxon>Flavobacteriales</taxon>
        <taxon>Weeksellaceae</taxon>
        <taxon>Ornithobacterium</taxon>
    </lineage>
</organism>